<organism evidence="1 2">
    <name type="scientific">Helicoverpa armigera</name>
    <name type="common">Cotton bollworm</name>
    <name type="synonym">Heliothis armigera</name>
    <dbReference type="NCBI Taxonomy" id="29058"/>
    <lineage>
        <taxon>Eukaryota</taxon>
        <taxon>Metazoa</taxon>
        <taxon>Ecdysozoa</taxon>
        <taxon>Arthropoda</taxon>
        <taxon>Hexapoda</taxon>
        <taxon>Insecta</taxon>
        <taxon>Pterygota</taxon>
        <taxon>Neoptera</taxon>
        <taxon>Endopterygota</taxon>
        <taxon>Lepidoptera</taxon>
        <taxon>Glossata</taxon>
        <taxon>Ditrysia</taxon>
        <taxon>Noctuoidea</taxon>
        <taxon>Noctuidae</taxon>
        <taxon>Heliothinae</taxon>
        <taxon>Helicoverpa</taxon>
    </lineage>
</organism>
<name>A0A2W1BRD7_HELAM</name>
<gene>
    <name evidence="1" type="primary">HaOG205739</name>
    <name evidence="1" type="ORF">B5X24_HaOG205739</name>
</gene>
<evidence type="ECO:0000313" key="2">
    <source>
        <dbReference type="Proteomes" id="UP000249218"/>
    </source>
</evidence>
<reference evidence="1 2" key="1">
    <citation type="journal article" date="2017" name="BMC Biol.">
        <title>Genomic innovations, transcriptional plasticity and gene loss underlying the evolution and divergence of two highly polyphagous and invasive Helicoverpa pest species.</title>
        <authorList>
            <person name="Pearce S.L."/>
            <person name="Clarke D.F."/>
            <person name="East P.D."/>
            <person name="Elfekih S."/>
            <person name="Gordon K.H."/>
            <person name="Jermiin L.S."/>
            <person name="McGaughran A."/>
            <person name="Oakeshott J.G."/>
            <person name="Papanikolaou A."/>
            <person name="Perera O.P."/>
            <person name="Rane R.V."/>
            <person name="Richards S."/>
            <person name="Tay W.T."/>
            <person name="Walsh T.K."/>
            <person name="Anderson A."/>
            <person name="Anderson C.J."/>
            <person name="Asgari S."/>
            <person name="Board P.G."/>
            <person name="Bretschneider A."/>
            <person name="Campbell P.M."/>
            <person name="Chertemps T."/>
            <person name="Christeller J.T."/>
            <person name="Coppin C.W."/>
            <person name="Downes S.J."/>
            <person name="Duan G."/>
            <person name="Farnsworth C.A."/>
            <person name="Good R.T."/>
            <person name="Han L.B."/>
            <person name="Han Y.C."/>
            <person name="Hatje K."/>
            <person name="Horne I."/>
            <person name="Huang Y.P."/>
            <person name="Hughes D.S."/>
            <person name="Jacquin-Joly E."/>
            <person name="James W."/>
            <person name="Jhangiani S."/>
            <person name="Kollmar M."/>
            <person name="Kuwar S.S."/>
            <person name="Li S."/>
            <person name="Liu N.Y."/>
            <person name="Maibeche M.T."/>
            <person name="Miller J.R."/>
            <person name="Montagne N."/>
            <person name="Perry T."/>
            <person name="Qu J."/>
            <person name="Song S.V."/>
            <person name="Sutton G.G."/>
            <person name="Vogel H."/>
            <person name="Walenz B.P."/>
            <person name="Xu W."/>
            <person name="Zhang H.J."/>
            <person name="Zou Z."/>
            <person name="Batterham P."/>
            <person name="Edwards O.R."/>
            <person name="Feyereisen R."/>
            <person name="Gibbs R.A."/>
            <person name="Heckel D.G."/>
            <person name="McGrath A."/>
            <person name="Robin C."/>
            <person name="Scherer S.E."/>
            <person name="Worley K.C."/>
            <person name="Wu Y.D."/>
        </authorList>
    </citation>
    <scope>NUCLEOTIDE SEQUENCE [LARGE SCALE GENOMIC DNA]</scope>
    <source>
        <strain evidence="1">Harm_GR_Male_#8</strain>
        <tissue evidence="1">Whole organism</tissue>
    </source>
</reference>
<dbReference type="AlphaFoldDB" id="A0A2W1BRD7"/>
<dbReference type="Proteomes" id="UP000249218">
    <property type="component" value="Unassembled WGS sequence"/>
</dbReference>
<evidence type="ECO:0000313" key="1">
    <source>
        <dbReference type="EMBL" id="PZC75707.1"/>
    </source>
</evidence>
<proteinExistence type="predicted"/>
<dbReference type="EMBL" id="KZ149985">
    <property type="protein sequence ID" value="PZC75707.1"/>
    <property type="molecule type" value="Genomic_DNA"/>
</dbReference>
<accession>A0A2W1BRD7</accession>
<keyword evidence="2" id="KW-1185">Reference proteome</keyword>
<dbReference type="OrthoDB" id="7439574at2759"/>
<protein>
    <submittedName>
        <fullName evidence="1">Uncharacterized protein</fullName>
    </submittedName>
</protein>
<sequence>MKYKLITAHRISTLAFYSSRYKIDIAMIITFSMEQIIISAILACGAAAPAYLLSEPTHVIHSVPLTKSTYTQSSQVVDHGSTHVLHPVTAIHSIPVVHAKTTITKADHVVSHGGSYVHPVHSYVMPVHEVYHYPKTTITKSNQVVNHGGTHLVHAPVVSVAHTPVVYHSSPLVTLKTGDSAVTHHSSTVHETVPVVKSALVAVHH</sequence>